<dbReference type="RefSeq" id="WP_048354962.1">
    <property type="nucleotide sequence ID" value="NZ_CP023481.1"/>
</dbReference>
<dbReference type="Proteomes" id="UP000036168">
    <property type="component" value="Unassembled WGS sequence"/>
</dbReference>
<reference evidence="7 9" key="3">
    <citation type="submission" date="2023-03" db="EMBL/GenBank/DDBJ databases">
        <title>Agriculturally important microbes genome sequencing.</title>
        <authorList>
            <person name="Dunlap C."/>
        </authorList>
    </citation>
    <scope>NUCLEOTIDE SEQUENCE [LARGE SCALE GENOMIC DNA]</scope>
    <source>
        <strain evidence="7 9">CBP-3203</strain>
    </source>
</reference>
<dbReference type="Pfam" id="PF09685">
    <property type="entry name" value="MamF_MmsF"/>
    <property type="match status" value="1"/>
</dbReference>
<dbReference type="Proteomes" id="UP001341297">
    <property type="component" value="Unassembled WGS sequence"/>
</dbReference>
<evidence type="ECO:0000313" key="8">
    <source>
        <dbReference type="Proteomes" id="UP000036168"/>
    </source>
</evidence>
<sequence>MTRNNALIAAICYFSVFFAPLILPIAAYFITDDQETKKHAMRSLISHIITFISVVILAAGAISGTVIFNDGGFLAFFSVFGGIIFFMVISLIIAIWNVIQGIKMLTRV</sequence>
<feature type="transmembrane region" description="Helical" evidence="5">
    <location>
        <begin position="6"/>
        <end position="31"/>
    </location>
</feature>
<evidence type="ECO:0000256" key="4">
    <source>
        <dbReference type="ARBA" id="ARBA00023136"/>
    </source>
</evidence>
<keyword evidence="2 5" id="KW-0812">Transmembrane</keyword>
<evidence type="ECO:0000256" key="5">
    <source>
        <dbReference type="SAM" id="Phobius"/>
    </source>
</evidence>
<feature type="transmembrane region" description="Helical" evidence="5">
    <location>
        <begin position="43"/>
        <end position="68"/>
    </location>
</feature>
<keyword evidence="4 5" id="KW-0472">Membrane</keyword>
<feature type="transmembrane region" description="Helical" evidence="5">
    <location>
        <begin position="74"/>
        <end position="99"/>
    </location>
</feature>
<comment type="caution">
    <text evidence="6">The sequence shown here is derived from an EMBL/GenBank/DDBJ whole genome shotgun (WGS) entry which is preliminary data.</text>
</comment>
<evidence type="ECO:0000313" key="7">
    <source>
        <dbReference type="EMBL" id="MEC0484130.1"/>
    </source>
</evidence>
<evidence type="ECO:0000313" key="9">
    <source>
        <dbReference type="Proteomes" id="UP001341297"/>
    </source>
</evidence>
<protein>
    <submittedName>
        <fullName evidence="7">DUF4870 domain-containing protein</fullName>
    </submittedName>
</protein>
<keyword evidence="3 5" id="KW-1133">Transmembrane helix</keyword>
<dbReference type="AlphaFoldDB" id="A0A0T6BKJ5"/>
<evidence type="ECO:0000313" key="6">
    <source>
        <dbReference type="EMBL" id="KRT90425.1"/>
    </source>
</evidence>
<evidence type="ECO:0000256" key="1">
    <source>
        <dbReference type="ARBA" id="ARBA00004141"/>
    </source>
</evidence>
<dbReference type="OrthoDB" id="2328241at2"/>
<reference evidence="6 8" key="1">
    <citation type="journal article" date="2015" name="Int. J. Syst. Evol. Microbiol.">
        <title>Bacillus glycinifermentans sp. nov., isolated from fermented soybean paste.</title>
        <authorList>
            <person name="Kim S.J."/>
            <person name="Dunlap C.A."/>
            <person name="Kwon S.W."/>
            <person name="Rooney A.P."/>
        </authorList>
    </citation>
    <scope>NUCLEOTIDE SEQUENCE [LARGE SCALE GENOMIC DNA]</scope>
    <source>
        <strain evidence="6 8">GO-13</strain>
    </source>
</reference>
<evidence type="ECO:0000256" key="2">
    <source>
        <dbReference type="ARBA" id="ARBA00022692"/>
    </source>
</evidence>
<dbReference type="EMBL" id="JARRTL010000006">
    <property type="protein sequence ID" value="MEC0484130.1"/>
    <property type="molecule type" value="Genomic_DNA"/>
</dbReference>
<keyword evidence="9" id="KW-1185">Reference proteome</keyword>
<dbReference type="InterPro" id="IPR019109">
    <property type="entry name" value="MamF_MmsF"/>
</dbReference>
<comment type="subcellular location">
    <subcellularLocation>
        <location evidence="1">Membrane</location>
        <topology evidence="1">Multi-pass membrane protein</topology>
    </subcellularLocation>
</comment>
<accession>A0A0T6BKJ5</accession>
<organism evidence="6 8">
    <name type="scientific">Bacillus glycinifermentans</name>
    <dbReference type="NCBI Taxonomy" id="1664069"/>
    <lineage>
        <taxon>Bacteria</taxon>
        <taxon>Bacillati</taxon>
        <taxon>Bacillota</taxon>
        <taxon>Bacilli</taxon>
        <taxon>Bacillales</taxon>
        <taxon>Bacillaceae</taxon>
        <taxon>Bacillus</taxon>
    </lineage>
</organism>
<gene>
    <name evidence="6" type="ORF">AB447_207555</name>
    <name evidence="7" type="ORF">P8828_04565</name>
</gene>
<dbReference type="STRING" id="1664069.BGLY_4151"/>
<dbReference type="EMBL" id="LECW02000045">
    <property type="protein sequence ID" value="KRT90425.1"/>
    <property type="molecule type" value="Genomic_DNA"/>
</dbReference>
<name>A0A0T6BKJ5_9BACI</name>
<reference evidence="6" key="2">
    <citation type="submission" date="2015-10" db="EMBL/GenBank/DDBJ databases">
        <authorList>
            <person name="Gilbert D.G."/>
        </authorList>
    </citation>
    <scope>NUCLEOTIDE SEQUENCE</scope>
    <source>
        <strain evidence="6">GO-13</strain>
    </source>
</reference>
<proteinExistence type="predicted"/>
<evidence type="ECO:0000256" key="3">
    <source>
        <dbReference type="ARBA" id="ARBA00022989"/>
    </source>
</evidence>